<keyword evidence="2" id="KW-0812">Transmembrane</keyword>
<evidence type="ECO:0008006" key="5">
    <source>
        <dbReference type="Google" id="ProtNLM"/>
    </source>
</evidence>
<organism evidence="3 4">
    <name type="scientific">Pseudonocardia ailaonensis</name>
    <dbReference type="NCBI Taxonomy" id="367279"/>
    <lineage>
        <taxon>Bacteria</taxon>
        <taxon>Bacillati</taxon>
        <taxon>Actinomycetota</taxon>
        <taxon>Actinomycetes</taxon>
        <taxon>Pseudonocardiales</taxon>
        <taxon>Pseudonocardiaceae</taxon>
        <taxon>Pseudonocardia</taxon>
    </lineage>
</organism>
<feature type="transmembrane region" description="Helical" evidence="2">
    <location>
        <begin position="117"/>
        <end position="137"/>
    </location>
</feature>
<evidence type="ECO:0000256" key="1">
    <source>
        <dbReference type="SAM" id="MobiDB-lite"/>
    </source>
</evidence>
<dbReference type="Proteomes" id="UP001500449">
    <property type="component" value="Unassembled WGS sequence"/>
</dbReference>
<name>A0ABN2N680_9PSEU</name>
<feature type="transmembrane region" description="Helical" evidence="2">
    <location>
        <begin position="143"/>
        <end position="165"/>
    </location>
</feature>
<dbReference type="PANTHER" id="PTHR40761:SF1">
    <property type="entry name" value="CONSERVED INTEGRAL MEMBRANE ALANINE VALINE AND LEUCINE RICH PROTEIN-RELATED"/>
    <property type="match status" value="1"/>
</dbReference>
<evidence type="ECO:0000256" key="2">
    <source>
        <dbReference type="SAM" id="Phobius"/>
    </source>
</evidence>
<feature type="transmembrane region" description="Helical" evidence="2">
    <location>
        <begin position="172"/>
        <end position="194"/>
    </location>
</feature>
<keyword evidence="2" id="KW-0472">Membrane</keyword>
<sequence>MWGPGPNPAVRSVGGVQILLAVLLALASAVSYAVAAVVQQREASRHHAGGLALVGRLVRTRAWWAAQAATLCGAALHLAALGLGALVLVQPLGIAALVFALVLGARRGVPVGRSGRAGAALVVVGLPSALVAVGASGQEGVPLLGYWTLAPLIAVAAAALALAAARRRSGAALHAVAAALCFGLTSGTAKLAWLGQAGPAAIGVGLVAAVAGMVLAQHAYRDGGLGAPLATLTLVDPLTAGAIGVLVLGEPLTTSLPRLGIGAAGVAMVVAGVFRLAPHRAPTAPGRTALLAPGGTAPPGRVPDAVGR</sequence>
<reference evidence="3 4" key="1">
    <citation type="journal article" date="2019" name="Int. J. Syst. Evol. Microbiol.">
        <title>The Global Catalogue of Microorganisms (GCM) 10K type strain sequencing project: providing services to taxonomists for standard genome sequencing and annotation.</title>
        <authorList>
            <consortium name="The Broad Institute Genomics Platform"/>
            <consortium name="The Broad Institute Genome Sequencing Center for Infectious Disease"/>
            <person name="Wu L."/>
            <person name="Ma J."/>
        </authorList>
    </citation>
    <scope>NUCLEOTIDE SEQUENCE [LARGE SCALE GENOMIC DNA]</scope>
    <source>
        <strain evidence="3 4">JCM 16009</strain>
    </source>
</reference>
<protein>
    <recommendedName>
        <fullName evidence="5">Integral membrane protein</fullName>
    </recommendedName>
</protein>
<feature type="transmembrane region" description="Helical" evidence="2">
    <location>
        <begin position="259"/>
        <end position="277"/>
    </location>
</feature>
<feature type="region of interest" description="Disordered" evidence="1">
    <location>
        <begin position="285"/>
        <end position="308"/>
    </location>
</feature>
<feature type="transmembrane region" description="Helical" evidence="2">
    <location>
        <begin position="62"/>
        <end position="80"/>
    </location>
</feature>
<keyword evidence="2" id="KW-1133">Transmembrane helix</keyword>
<feature type="transmembrane region" description="Helical" evidence="2">
    <location>
        <begin position="16"/>
        <end position="38"/>
    </location>
</feature>
<comment type="caution">
    <text evidence="3">The sequence shown here is derived from an EMBL/GenBank/DDBJ whole genome shotgun (WGS) entry which is preliminary data.</text>
</comment>
<feature type="transmembrane region" description="Helical" evidence="2">
    <location>
        <begin position="227"/>
        <end position="247"/>
    </location>
</feature>
<proteinExistence type="predicted"/>
<dbReference type="NCBIfam" id="NF038012">
    <property type="entry name" value="DMT_1"/>
    <property type="match status" value="1"/>
</dbReference>
<dbReference type="PANTHER" id="PTHR40761">
    <property type="entry name" value="CONSERVED INTEGRAL MEMBRANE ALANINE VALINE AND LEUCINE RICH PROTEIN-RELATED"/>
    <property type="match status" value="1"/>
</dbReference>
<gene>
    <name evidence="3" type="ORF">GCM10009836_38500</name>
</gene>
<dbReference type="EMBL" id="BAAAQK010000012">
    <property type="protein sequence ID" value="GAA1854729.1"/>
    <property type="molecule type" value="Genomic_DNA"/>
</dbReference>
<feature type="transmembrane region" description="Helical" evidence="2">
    <location>
        <begin position="86"/>
        <end position="105"/>
    </location>
</feature>
<evidence type="ECO:0000313" key="4">
    <source>
        <dbReference type="Proteomes" id="UP001500449"/>
    </source>
</evidence>
<feature type="transmembrane region" description="Helical" evidence="2">
    <location>
        <begin position="200"/>
        <end position="220"/>
    </location>
</feature>
<keyword evidence="4" id="KW-1185">Reference proteome</keyword>
<accession>A0ABN2N680</accession>
<evidence type="ECO:0000313" key="3">
    <source>
        <dbReference type="EMBL" id="GAA1854729.1"/>
    </source>
</evidence>